<comment type="caution">
    <text evidence="1">The sequence shown here is derived from an EMBL/GenBank/DDBJ whole genome shotgun (WGS) entry which is preliminary data.</text>
</comment>
<dbReference type="GO" id="GO:0030681">
    <property type="term" value="C:multimeric ribonuclease P complex"/>
    <property type="evidence" value="ECO:0007669"/>
    <property type="project" value="TreeGrafter"/>
</dbReference>
<reference evidence="1" key="1">
    <citation type="submission" date="2020-01" db="EMBL/GenBank/DDBJ databases">
        <title>Genome Sequencing of Three Apophysomyces-Like Fungal Strains Confirms a Novel Fungal Genus in the Mucoromycota with divergent Burkholderia-like Endosymbiotic Bacteria.</title>
        <authorList>
            <person name="Stajich J.E."/>
            <person name="Macias A.M."/>
            <person name="Carter-House D."/>
            <person name="Lovett B."/>
            <person name="Kasson L.R."/>
            <person name="Berry K."/>
            <person name="Grigoriev I."/>
            <person name="Chang Y."/>
            <person name="Spatafora J."/>
            <person name="Kasson M.T."/>
        </authorList>
    </citation>
    <scope>NUCLEOTIDE SEQUENCE</scope>
    <source>
        <strain evidence="1">NRRL A-21654</strain>
    </source>
</reference>
<dbReference type="GO" id="GO:0001682">
    <property type="term" value="P:tRNA 5'-leader removal"/>
    <property type="evidence" value="ECO:0007669"/>
    <property type="project" value="InterPro"/>
</dbReference>
<evidence type="ECO:0000313" key="1">
    <source>
        <dbReference type="EMBL" id="KAF7721341.1"/>
    </source>
</evidence>
<keyword evidence="2" id="KW-1185">Reference proteome</keyword>
<dbReference type="GO" id="GO:0000171">
    <property type="term" value="F:ribonuclease MRP activity"/>
    <property type="evidence" value="ECO:0007669"/>
    <property type="project" value="TreeGrafter"/>
</dbReference>
<dbReference type="Pfam" id="PF08584">
    <property type="entry name" value="Ribonuc_P_40"/>
    <property type="match status" value="1"/>
</dbReference>
<dbReference type="Proteomes" id="UP000605846">
    <property type="component" value="Unassembled WGS sequence"/>
</dbReference>
<accession>A0A8H7BFH4</accession>
<dbReference type="PANTHER" id="PTHR15396">
    <property type="entry name" value="RIBONUCLEASE P PROTEIN SUBUNIT P40"/>
    <property type="match status" value="1"/>
</dbReference>
<name>A0A8H7BFH4_9FUNG</name>
<gene>
    <name evidence="1" type="primary">RPP40</name>
    <name evidence="1" type="ORF">EC973_004859</name>
</gene>
<sequence length="394" mass="45226">MSQKSYLPHAQPMKSCMDLSYFELDTHERHWGKTINEHPFNHQVAIFFPGVSPESVQSHIAQDMGHYYEIELSLASLLEKNFFTHYIQSDTSCLILHSVDTHLDTDDVVVLDSKGNNEDPHISPIRDLVFMLTGSLTLSLTKSTYEIFGITAKKQSRPDKTRQKYVVEIDLKNRTMAPGSKMYERLKWCFENNMSTQFKMVAALTDKVTGSTMDIQWPEGVVARKMSYEVTVDSLTNIKVPVLNHLLQSEDNVDEKWVDEAKKAIEWLGLVHLKSRRISATDGPEPFVSVYQLPEPTIPEDKGTLVRWRGLIPLSVVNSIFVTLRKMMEAQVVQSWVSFSVWGYRDSPFTWNGKQHYYFVNGENDYTFLLLPPIPGRSSQRATLYQMLGSHHIE</sequence>
<dbReference type="AlphaFoldDB" id="A0A8H7BFH4"/>
<organism evidence="1 2">
    <name type="scientific">Apophysomyces ossiformis</name>
    <dbReference type="NCBI Taxonomy" id="679940"/>
    <lineage>
        <taxon>Eukaryota</taxon>
        <taxon>Fungi</taxon>
        <taxon>Fungi incertae sedis</taxon>
        <taxon>Mucoromycota</taxon>
        <taxon>Mucoromycotina</taxon>
        <taxon>Mucoromycetes</taxon>
        <taxon>Mucorales</taxon>
        <taxon>Mucorineae</taxon>
        <taxon>Mucoraceae</taxon>
        <taxon>Apophysomyces</taxon>
    </lineage>
</organism>
<protein>
    <submittedName>
        <fullName evidence="1">Ribonuclease P protein subunit p40</fullName>
    </submittedName>
</protein>
<dbReference type="GO" id="GO:0000447">
    <property type="term" value="P:endonucleolytic cleavage in ITS1 to separate SSU-rRNA from 5.8S rRNA and LSU-rRNA from tricistronic rRNA transcript (SSU-rRNA, 5.8S rRNA, LSU-rRNA)"/>
    <property type="evidence" value="ECO:0007669"/>
    <property type="project" value="TreeGrafter"/>
</dbReference>
<dbReference type="PANTHER" id="PTHR15396:SF1">
    <property type="entry name" value="RIBONUCLEASE P PROTEIN SUBUNIT P40"/>
    <property type="match status" value="1"/>
</dbReference>
<dbReference type="GO" id="GO:0000172">
    <property type="term" value="C:ribonuclease MRP complex"/>
    <property type="evidence" value="ECO:0007669"/>
    <property type="project" value="TreeGrafter"/>
</dbReference>
<proteinExistence type="predicted"/>
<dbReference type="OrthoDB" id="63112at2759"/>
<dbReference type="EMBL" id="JABAYA010000277">
    <property type="protein sequence ID" value="KAF7721341.1"/>
    <property type="molecule type" value="Genomic_DNA"/>
</dbReference>
<dbReference type="GO" id="GO:0004526">
    <property type="term" value="F:ribonuclease P activity"/>
    <property type="evidence" value="ECO:0007669"/>
    <property type="project" value="TreeGrafter"/>
</dbReference>
<evidence type="ECO:0000313" key="2">
    <source>
        <dbReference type="Proteomes" id="UP000605846"/>
    </source>
</evidence>
<dbReference type="InterPro" id="IPR013893">
    <property type="entry name" value="RNase_P_Rpp40"/>
</dbReference>